<keyword evidence="3 5" id="KW-0819">tRNA processing</keyword>
<comment type="catalytic activity">
    <reaction evidence="1 5">
        <text>uridine(55) in tRNA = pseudouridine(55) in tRNA</text>
        <dbReference type="Rhea" id="RHEA:42532"/>
        <dbReference type="Rhea" id="RHEA-COMP:10101"/>
        <dbReference type="Rhea" id="RHEA-COMP:10102"/>
        <dbReference type="ChEBI" id="CHEBI:65314"/>
        <dbReference type="ChEBI" id="CHEBI:65315"/>
        <dbReference type="EC" id="5.4.99.25"/>
    </reaction>
</comment>
<dbReference type="InterPro" id="IPR032819">
    <property type="entry name" value="TruB_C"/>
</dbReference>
<dbReference type="InParanoid" id="A0A7L4YSY7"/>
<dbReference type="GO" id="GO:1990481">
    <property type="term" value="P:mRNA pseudouridine synthesis"/>
    <property type="evidence" value="ECO:0007669"/>
    <property type="project" value="TreeGrafter"/>
</dbReference>
<dbReference type="OrthoDB" id="9802309at2"/>
<evidence type="ECO:0000259" key="8">
    <source>
        <dbReference type="Pfam" id="PF16198"/>
    </source>
</evidence>
<comment type="similarity">
    <text evidence="2 5">Belongs to the pseudouridine synthase TruB family. Type 1 subfamily.</text>
</comment>
<dbReference type="KEGG" id="eke:EK0264_17465"/>
<feature type="domain" description="tRNA pseudouridylate synthase B C-terminal" evidence="8">
    <location>
        <begin position="178"/>
        <end position="219"/>
    </location>
</feature>
<dbReference type="InterPro" id="IPR015225">
    <property type="entry name" value="tRNA_psdUridine_synth_fam2_C"/>
</dbReference>
<evidence type="ECO:0000259" key="7">
    <source>
        <dbReference type="Pfam" id="PF09142"/>
    </source>
</evidence>
<dbReference type="NCBIfam" id="TIGR00431">
    <property type="entry name" value="TruB"/>
    <property type="match status" value="1"/>
</dbReference>
<dbReference type="InterPro" id="IPR020103">
    <property type="entry name" value="PsdUridine_synth_cat_dom_sf"/>
</dbReference>
<evidence type="ECO:0000259" key="6">
    <source>
        <dbReference type="Pfam" id="PF01509"/>
    </source>
</evidence>
<dbReference type="InterPro" id="IPR036974">
    <property type="entry name" value="PUA_sf"/>
</dbReference>
<dbReference type="EC" id="5.4.99.25" evidence="5"/>
<keyword evidence="4 5" id="KW-0413">Isomerase</keyword>
<comment type="function">
    <text evidence="5">Responsible for synthesis of pseudouridine from uracil-55 in the psi GC loop of transfer RNAs.</text>
</comment>
<dbReference type="Pfam" id="PF09142">
    <property type="entry name" value="TruB_C"/>
    <property type="match status" value="1"/>
</dbReference>
<dbReference type="AlphaFoldDB" id="A0A7L4YSY7"/>
<evidence type="ECO:0000256" key="3">
    <source>
        <dbReference type="ARBA" id="ARBA00022694"/>
    </source>
</evidence>
<sequence>MATSGLIVIDKPSGMTSHDVVARVRRIAGTRKVGHAGTLDPMATGVLIVGVNRATKLLGYITGHDKVYDATVRLGVATSTDDAEGETVTAVDANGVTDEQVRAAFAAQQGNRDQVPSSVSAIKVDGKRAYALARDGHEVALRARPVRIERVEIHQIRRDGEYVDVDVTVECSAGTYIRAIARDVGAELGVGGHLTALRRTSIGEVSLDDALTLEALAEQAEPVGVVLAEAVRRTLGSREITDEQARELSYGRRIEPETDGPEVVGAIAPDGEVIALVSASGKPVVVFAPA</sequence>
<dbReference type="HAMAP" id="MF_01080">
    <property type="entry name" value="TruB_bact"/>
    <property type="match status" value="1"/>
</dbReference>
<evidence type="ECO:0000256" key="2">
    <source>
        <dbReference type="ARBA" id="ARBA00005642"/>
    </source>
</evidence>
<dbReference type="GO" id="GO:0031119">
    <property type="term" value="P:tRNA pseudouridine synthesis"/>
    <property type="evidence" value="ECO:0007669"/>
    <property type="project" value="UniProtKB-UniRule"/>
</dbReference>
<dbReference type="Pfam" id="PF01509">
    <property type="entry name" value="TruB_N"/>
    <property type="match status" value="1"/>
</dbReference>
<evidence type="ECO:0000313" key="10">
    <source>
        <dbReference type="Proteomes" id="UP000463857"/>
    </source>
</evidence>
<evidence type="ECO:0000256" key="5">
    <source>
        <dbReference type="HAMAP-Rule" id="MF_01080"/>
    </source>
</evidence>
<dbReference type="FunCoup" id="A0A7L4YSY7">
    <property type="interactions" value="195"/>
</dbReference>
<feature type="active site" description="Nucleophile" evidence="5">
    <location>
        <position position="40"/>
    </location>
</feature>
<evidence type="ECO:0000313" key="9">
    <source>
        <dbReference type="EMBL" id="QHC01889.1"/>
    </source>
</evidence>
<dbReference type="Pfam" id="PF16198">
    <property type="entry name" value="TruB_C_2"/>
    <property type="match status" value="1"/>
</dbReference>
<dbReference type="EMBL" id="CP047156">
    <property type="protein sequence ID" value="QHC01889.1"/>
    <property type="molecule type" value="Genomic_DNA"/>
</dbReference>
<dbReference type="RefSeq" id="WP_159547013.1">
    <property type="nucleotide sequence ID" value="NZ_CP047156.1"/>
</dbReference>
<dbReference type="FunFam" id="3.30.2350.10:FF:000011">
    <property type="entry name" value="tRNA pseudouridine synthase B"/>
    <property type="match status" value="1"/>
</dbReference>
<dbReference type="InterPro" id="IPR002501">
    <property type="entry name" value="PsdUridine_synth_N"/>
</dbReference>
<name>A0A7L4YSY7_9ACTN</name>
<dbReference type="Gene3D" id="3.30.2350.10">
    <property type="entry name" value="Pseudouridine synthase"/>
    <property type="match status" value="1"/>
</dbReference>
<reference evidence="9 10" key="1">
    <citation type="journal article" date="2018" name="Int. J. Syst. Evol. Microbiol.">
        <title>Epidermidibacterium keratini gen. nov., sp. nov., a member of the family Sporichthyaceae, isolated from keratin epidermis.</title>
        <authorList>
            <person name="Lee D.G."/>
            <person name="Trujillo M.E."/>
            <person name="Kang S."/>
            <person name="Nam J.J."/>
            <person name="Kim Y.J."/>
        </authorList>
    </citation>
    <scope>NUCLEOTIDE SEQUENCE [LARGE SCALE GENOMIC DNA]</scope>
    <source>
        <strain evidence="9 10">EPI-7</strain>
    </source>
</reference>
<feature type="domain" description="Pseudouridine synthase II N-terminal" evidence="6">
    <location>
        <begin position="25"/>
        <end position="177"/>
    </location>
</feature>
<feature type="domain" description="tRNA pseudouridine synthase II TruB subfamily 2 C-terminal" evidence="7">
    <location>
        <begin position="237"/>
        <end position="287"/>
    </location>
</feature>
<protein>
    <recommendedName>
        <fullName evidence="5">tRNA pseudouridine synthase B</fullName>
        <ecNumber evidence="5">5.4.99.25</ecNumber>
    </recommendedName>
    <alternativeName>
        <fullName evidence="5">tRNA pseudouridine(55) synthase</fullName>
        <shortName evidence="5">Psi55 synthase</shortName>
    </alternativeName>
    <alternativeName>
        <fullName evidence="5">tRNA pseudouridylate synthase</fullName>
    </alternativeName>
    <alternativeName>
        <fullName evidence="5">tRNA-uridine isomerase</fullName>
    </alternativeName>
</protein>
<evidence type="ECO:0000256" key="1">
    <source>
        <dbReference type="ARBA" id="ARBA00000385"/>
    </source>
</evidence>
<dbReference type="SUPFAM" id="SSF55120">
    <property type="entry name" value="Pseudouridine synthase"/>
    <property type="match status" value="1"/>
</dbReference>
<accession>A0A7L4YSY7</accession>
<organism evidence="9 10">
    <name type="scientific">Epidermidibacterium keratini</name>
    <dbReference type="NCBI Taxonomy" id="1891644"/>
    <lineage>
        <taxon>Bacteria</taxon>
        <taxon>Bacillati</taxon>
        <taxon>Actinomycetota</taxon>
        <taxon>Actinomycetes</taxon>
        <taxon>Sporichthyales</taxon>
        <taxon>Sporichthyaceae</taxon>
        <taxon>Epidermidibacterium</taxon>
    </lineage>
</organism>
<dbReference type="PANTHER" id="PTHR13767">
    <property type="entry name" value="TRNA-PSEUDOURIDINE SYNTHASE"/>
    <property type="match status" value="1"/>
</dbReference>
<keyword evidence="10" id="KW-1185">Reference proteome</keyword>
<dbReference type="CDD" id="cd02573">
    <property type="entry name" value="PseudoU_synth_EcTruB"/>
    <property type="match status" value="1"/>
</dbReference>
<dbReference type="InterPro" id="IPR015947">
    <property type="entry name" value="PUA-like_sf"/>
</dbReference>
<dbReference type="Gene3D" id="2.30.130.10">
    <property type="entry name" value="PUA domain"/>
    <property type="match status" value="1"/>
</dbReference>
<dbReference type="Proteomes" id="UP000463857">
    <property type="component" value="Chromosome"/>
</dbReference>
<gene>
    <name evidence="5 9" type="primary">truB</name>
    <name evidence="9" type="ORF">EK0264_17465</name>
</gene>
<dbReference type="GO" id="GO:0160148">
    <property type="term" value="F:tRNA pseudouridine(55) synthase activity"/>
    <property type="evidence" value="ECO:0007669"/>
    <property type="project" value="UniProtKB-EC"/>
</dbReference>
<dbReference type="InterPro" id="IPR014780">
    <property type="entry name" value="tRNA_psdUridine_synth_TruB"/>
</dbReference>
<dbReference type="GO" id="GO:0003723">
    <property type="term" value="F:RNA binding"/>
    <property type="evidence" value="ECO:0007669"/>
    <property type="project" value="InterPro"/>
</dbReference>
<dbReference type="PANTHER" id="PTHR13767:SF2">
    <property type="entry name" value="PSEUDOURIDYLATE SYNTHASE TRUB1"/>
    <property type="match status" value="1"/>
</dbReference>
<evidence type="ECO:0000256" key="4">
    <source>
        <dbReference type="ARBA" id="ARBA00023235"/>
    </source>
</evidence>
<dbReference type="SUPFAM" id="SSF88697">
    <property type="entry name" value="PUA domain-like"/>
    <property type="match status" value="1"/>
</dbReference>
<proteinExistence type="inferred from homology"/>